<dbReference type="GO" id="GO:0005737">
    <property type="term" value="C:cytoplasm"/>
    <property type="evidence" value="ECO:0007669"/>
    <property type="project" value="InterPro"/>
</dbReference>
<proteinExistence type="predicted"/>
<dbReference type="InterPro" id="IPR008967">
    <property type="entry name" value="p53-like_TF_DNA-bd_sf"/>
</dbReference>
<dbReference type="Pfam" id="PF16179">
    <property type="entry name" value="RHD_dimer"/>
    <property type="match status" value="1"/>
</dbReference>
<dbReference type="InterPro" id="IPR030492">
    <property type="entry name" value="RHD_CS"/>
</dbReference>
<dbReference type="GO" id="GO:0000978">
    <property type="term" value="F:RNA polymerase II cis-regulatory region sequence-specific DNA binding"/>
    <property type="evidence" value="ECO:0007669"/>
    <property type="project" value="TreeGrafter"/>
</dbReference>
<dbReference type="PANTHER" id="PTHR24169:SF25">
    <property type="entry name" value="DORSAL-RELATED IMMUNITY FACTOR DIF-RELATED"/>
    <property type="match status" value="1"/>
</dbReference>
<dbReference type="GO" id="GO:0000981">
    <property type="term" value="F:DNA-binding transcription factor activity, RNA polymerase II-specific"/>
    <property type="evidence" value="ECO:0007669"/>
    <property type="project" value="TreeGrafter"/>
</dbReference>
<evidence type="ECO:0000313" key="4">
    <source>
        <dbReference type="Proteomes" id="UP000678499"/>
    </source>
</evidence>
<dbReference type="SUPFAM" id="SSF81296">
    <property type="entry name" value="E set domains"/>
    <property type="match status" value="1"/>
</dbReference>
<feature type="compositionally biased region" description="Polar residues" evidence="1">
    <location>
        <begin position="442"/>
        <end position="453"/>
    </location>
</feature>
<dbReference type="GO" id="GO:0045944">
    <property type="term" value="P:positive regulation of transcription by RNA polymerase II"/>
    <property type="evidence" value="ECO:0007669"/>
    <property type="project" value="TreeGrafter"/>
</dbReference>
<name>A0A7R9BJH9_9CRUS</name>
<dbReference type="GO" id="GO:0035206">
    <property type="term" value="P:regulation of hemocyte proliferation"/>
    <property type="evidence" value="ECO:0007669"/>
    <property type="project" value="UniProtKB-ARBA"/>
</dbReference>
<dbReference type="GO" id="GO:0005654">
    <property type="term" value="C:nucleoplasm"/>
    <property type="evidence" value="ECO:0007669"/>
    <property type="project" value="UniProtKB-ARBA"/>
</dbReference>
<feature type="region of interest" description="Disordered" evidence="1">
    <location>
        <begin position="545"/>
        <end position="573"/>
    </location>
</feature>
<dbReference type="GO" id="GO:0002225">
    <property type="term" value="P:positive regulation of antimicrobial peptide production"/>
    <property type="evidence" value="ECO:0007669"/>
    <property type="project" value="UniProtKB-ARBA"/>
</dbReference>
<dbReference type="GO" id="GO:0007249">
    <property type="term" value="P:canonical NF-kappaB signal transduction"/>
    <property type="evidence" value="ECO:0007669"/>
    <property type="project" value="UniProtKB-ARBA"/>
</dbReference>
<keyword evidence="4" id="KW-1185">Reference proteome</keyword>
<feature type="domain" description="RHD" evidence="2">
    <location>
        <begin position="23"/>
        <end position="202"/>
    </location>
</feature>
<dbReference type="InterPro" id="IPR014756">
    <property type="entry name" value="Ig_E-set"/>
</dbReference>
<evidence type="ECO:0000259" key="2">
    <source>
        <dbReference type="PROSITE" id="PS50254"/>
    </source>
</evidence>
<dbReference type="PROSITE" id="PS01204">
    <property type="entry name" value="REL_1"/>
    <property type="match status" value="1"/>
</dbReference>
<evidence type="ECO:0000313" key="3">
    <source>
        <dbReference type="EMBL" id="CAD7275741.1"/>
    </source>
</evidence>
<dbReference type="PRINTS" id="PR00057">
    <property type="entry name" value="NFKBTNSCPFCT"/>
</dbReference>
<dbReference type="GO" id="GO:0034097">
    <property type="term" value="P:response to cytokine"/>
    <property type="evidence" value="ECO:0007669"/>
    <property type="project" value="TreeGrafter"/>
</dbReference>
<dbReference type="EMBL" id="CAJPEX010000472">
    <property type="protein sequence ID" value="CAG0915893.1"/>
    <property type="molecule type" value="Genomic_DNA"/>
</dbReference>
<evidence type="ECO:0000256" key="1">
    <source>
        <dbReference type="SAM" id="MobiDB-lite"/>
    </source>
</evidence>
<gene>
    <name evidence="3" type="ORF">NMOB1V02_LOCUS3530</name>
</gene>
<dbReference type="InterPro" id="IPR000451">
    <property type="entry name" value="NFkB/Dor"/>
</dbReference>
<organism evidence="3">
    <name type="scientific">Notodromas monacha</name>
    <dbReference type="NCBI Taxonomy" id="399045"/>
    <lineage>
        <taxon>Eukaryota</taxon>
        <taxon>Metazoa</taxon>
        <taxon>Ecdysozoa</taxon>
        <taxon>Arthropoda</taxon>
        <taxon>Crustacea</taxon>
        <taxon>Oligostraca</taxon>
        <taxon>Ostracoda</taxon>
        <taxon>Podocopa</taxon>
        <taxon>Podocopida</taxon>
        <taxon>Cypridocopina</taxon>
        <taxon>Cypridoidea</taxon>
        <taxon>Cyprididae</taxon>
        <taxon>Notodromas</taxon>
    </lineage>
</organism>
<dbReference type="InterPro" id="IPR032397">
    <property type="entry name" value="RHD_dimer"/>
</dbReference>
<dbReference type="EMBL" id="OA882509">
    <property type="protein sequence ID" value="CAD7275741.1"/>
    <property type="molecule type" value="Genomic_DNA"/>
</dbReference>
<feature type="region of interest" description="Disordered" evidence="1">
    <location>
        <begin position="442"/>
        <end position="481"/>
    </location>
</feature>
<dbReference type="InterPro" id="IPR002909">
    <property type="entry name" value="IPT_dom"/>
</dbReference>
<dbReference type="GO" id="GO:0033554">
    <property type="term" value="P:cellular response to stress"/>
    <property type="evidence" value="ECO:0007669"/>
    <property type="project" value="TreeGrafter"/>
</dbReference>
<dbReference type="GO" id="GO:0045087">
    <property type="term" value="P:innate immune response"/>
    <property type="evidence" value="ECO:0007669"/>
    <property type="project" value="TreeGrafter"/>
</dbReference>
<dbReference type="Gene3D" id="2.60.40.340">
    <property type="entry name" value="Rel homology domain (RHD), DNA-binding domain"/>
    <property type="match status" value="1"/>
</dbReference>
<dbReference type="PANTHER" id="PTHR24169">
    <property type="entry name" value="NUCLEAR FACTOR NF-KAPPA-B PROTEIN"/>
    <property type="match status" value="1"/>
</dbReference>
<dbReference type="FunFam" id="2.60.40.10:FF:000046">
    <property type="entry name" value="Nuclear factor NF-kappa-B p105 subunit"/>
    <property type="match status" value="1"/>
</dbReference>
<dbReference type="AlphaFoldDB" id="A0A7R9BJH9"/>
<dbReference type="FunFam" id="2.60.40.340:FF:000006">
    <property type="entry name" value="Dorsal isoform 1-B"/>
    <property type="match status" value="1"/>
</dbReference>
<dbReference type="OrthoDB" id="7881762at2759"/>
<reference evidence="3" key="1">
    <citation type="submission" date="2020-11" db="EMBL/GenBank/DDBJ databases">
        <authorList>
            <person name="Tran Van P."/>
        </authorList>
    </citation>
    <scope>NUCLEOTIDE SEQUENCE</scope>
</reference>
<dbReference type="InterPro" id="IPR013783">
    <property type="entry name" value="Ig-like_fold"/>
</dbReference>
<protein>
    <recommendedName>
        <fullName evidence="2">RHD domain-containing protein</fullName>
    </recommendedName>
</protein>
<dbReference type="GO" id="GO:0038061">
    <property type="term" value="P:non-canonical NF-kappaB signal transduction"/>
    <property type="evidence" value="ECO:0007669"/>
    <property type="project" value="TreeGrafter"/>
</dbReference>
<dbReference type="GO" id="GO:0048935">
    <property type="term" value="P:peripheral nervous system neuron development"/>
    <property type="evidence" value="ECO:0007669"/>
    <property type="project" value="UniProtKB-ARBA"/>
</dbReference>
<dbReference type="SUPFAM" id="SSF49417">
    <property type="entry name" value="p53-like transcription factors"/>
    <property type="match status" value="1"/>
</dbReference>
<sequence length="607" mass="67312">MSADIKDEAFSPNPVARCDGDAKKEPYVVLLEQPASKALRFRYICEGRSAGSLPGERTHGTYKTHPTIQVMGYHGPAVVVVSCVTKDPPFRPHPHNLVGREGCDKGVCTMYIDPNTMKCQFQNLGIQCVRKRDIAEALDQRQQIKVDPFQTGFDHKHQPNSIDLNSLRLCFQVFIEGEQKNKYVVPLKPVVSEPIYDRKAVSDLNICKMSHCNDTVAGGREVILLCEKVAKENISVRFYEESPQGEVTWEDFGKFQPSDVHKQVAICLRTPRYRTLDVTDVVKCRIQLMRPSDKATSAPRAFEYHPLDPGTANSVWSQKNSKASYDSFRHILAADSGALLTNIRDESKMRIRVSKASQTTMSITTDEGNDNWIEMSAPGMLVEEKSHVMLGYFETLKAYAKDAKLNLSKHAISASVRAEAENMQNGNYLPNVFKETVDASTNVDEAGSNSNGLSPPPVPPKRKKTQKTQTTSFGTPELNGNFFPDSVDPTFAISSNYDHLSEVTEFESDLHEKAALYEGSPPLATMSELDDLDALSLYAKMDEVSGDSNTNDWGRADSETPGNNLGSVTPDKNENNLEATLKIGPACSPLYVDDPDYIPLPVLDLFV</sequence>
<dbReference type="Pfam" id="PF00554">
    <property type="entry name" value="RHD_DNA_bind"/>
    <property type="match status" value="1"/>
</dbReference>
<dbReference type="PROSITE" id="PS50254">
    <property type="entry name" value="REL_2"/>
    <property type="match status" value="1"/>
</dbReference>
<accession>A0A7R9BJH9</accession>
<dbReference type="GO" id="GO:0008063">
    <property type="term" value="P:Toll signaling pathway"/>
    <property type="evidence" value="ECO:0007669"/>
    <property type="project" value="UniProtKB-ARBA"/>
</dbReference>
<dbReference type="Gene3D" id="2.60.40.10">
    <property type="entry name" value="Immunoglobulins"/>
    <property type="match status" value="1"/>
</dbReference>
<dbReference type="InterPro" id="IPR011539">
    <property type="entry name" value="RHD_DNA_bind_dom"/>
</dbReference>
<dbReference type="Proteomes" id="UP000678499">
    <property type="component" value="Unassembled WGS sequence"/>
</dbReference>
<dbReference type="InterPro" id="IPR037059">
    <property type="entry name" value="RHD_DNA_bind_dom_sf"/>
</dbReference>
<dbReference type="SMART" id="SM00429">
    <property type="entry name" value="IPT"/>
    <property type="match status" value="1"/>
</dbReference>